<dbReference type="OrthoDB" id="268322at2157"/>
<evidence type="ECO:0000313" key="2">
    <source>
        <dbReference type="Proteomes" id="UP000198876"/>
    </source>
</evidence>
<organism evidence="1 2">
    <name type="scientific">Halopelagius inordinatus</name>
    <dbReference type="NCBI Taxonomy" id="553467"/>
    <lineage>
        <taxon>Archaea</taxon>
        <taxon>Methanobacteriati</taxon>
        <taxon>Methanobacteriota</taxon>
        <taxon>Stenosarchaea group</taxon>
        <taxon>Halobacteria</taxon>
        <taxon>Halobacteriales</taxon>
        <taxon>Haloferacaceae</taxon>
    </lineage>
</organism>
<keyword evidence="2" id="KW-1185">Reference proteome</keyword>
<gene>
    <name evidence="1" type="ORF">SAMN04488063_0988</name>
</gene>
<dbReference type="AlphaFoldDB" id="A0A1I2N7G6"/>
<evidence type="ECO:0000313" key="1">
    <source>
        <dbReference type="EMBL" id="SFF97436.1"/>
    </source>
</evidence>
<dbReference type="EMBL" id="FOOQ01000001">
    <property type="protein sequence ID" value="SFF97436.1"/>
    <property type="molecule type" value="Genomic_DNA"/>
</dbReference>
<dbReference type="Proteomes" id="UP000198876">
    <property type="component" value="Unassembled WGS sequence"/>
</dbReference>
<protein>
    <submittedName>
        <fullName evidence="1">Uncharacterized protein</fullName>
    </submittedName>
</protein>
<proteinExistence type="predicted"/>
<name>A0A1I2N7G6_9EURY</name>
<accession>A0A1I2N7G6</accession>
<sequence length="66" mass="7197">MADASTFRDSTEIVVPCSSFADVRDELEAEFTVTVFPADGVCRIIASPVEIQAVEQFLARHGVRVP</sequence>
<dbReference type="RefSeq" id="WP_092889209.1">
    <property type="nucleotide sequence ID" value="NZ_FOOQ01000001.1"/>
</dbReference>
<dbReference type="InterPro" id="IPR056231">
    <property type="entry name" value="VNG_1110C-like"/>
</dbReference>
<dbReference type="Pfam" id="PF24397">
    <property type="entry name" value="VNG_1110C"/>
    <property type="match status" value="1"/>
</dbReference>
<dbReference type="STRING" id="553467.SAMN04488063_0988"/>
<reference evidence="2" key="1">
    <citation type="submission" date="2016-10" db="EMBL/GenBank/DDBJ databases">
        <authorList>
            <person name="Varghese N."/>
            <person name="Submissions S."/>
        </authorList>
    </citation>
    <scope>NUCLEOTIDE SEQUENCE [LARGE SCALE GENOMIC DNA]</scope>
    <source>
        <strain evidence="2">CGMCC 1.7739</strain>
    </source>
</reference>